<keyword evidence="2" id="KW-0812">Transmembrane</keyword>
<dbReference type="InParanoid" id="A0A507AVY5"/>
<feature type="chain" id="PRO_5021507632" description="Transmembrane protein" evidence="3">
    <location>
        <begin position="25"/>
        <end position="517"/>
    </location>
</feature>
<feature type="compositionally biased region" description="Basic and acidic residues" evidence="1">
    <location>
        <begin position="187"/>
        <end position="201"/>
    </location>
</feature>
<feature type="region of interest" description="Disordered" evidence="1">
    <location>
        <begin position="53"/>
        <end position="105"/>
    </location>
</feature>
<accession>A0A507AVY5</accession>
<sequence>MSISKRRLVQLALLLLLSASSAWADDGTRHPRARQAADAVEQAWGDVWRRVAAAPSEEGEETRPAAAAAGGAGRGRADGRHGPDHARAVPTAGAPGRRPDPGAQPADRVHLERRLVRQPGEPAGVAVVAAAVAVGAAADAVDAAAVAVGARPAAVGAAGAGVGAPGVAVGGPGRPAGARVGGLGHAGPDERRGGHHVERAGGGELVGARAHGRGQQPGAHRAGRRHAREGEFPPSSASSSTLSSRQNAATQVEQAQGAAVSVTQAALAVVGTFIGTVLLTIAVFWLLLKRREKKKQRAGEQSDQRRRDVSYPRRQSSSSSAPGGRANNPFASSQDSLVRYQPDIKEKLAPPEPVMTPAGSGVGGFGVAQSDYSVAISGPGGPGVTIGNPPPPRSQGGPAGTSFSLFPRKLSAGAADGRPGAAAQGQRVPSEAFSPSSQYSQDSNAVAAAPSLQKWLGASTVSPFGTLNSNKAAVARTESPGWPLQRPQGVGGVNAGGGAASGGKVMRPLSRLPLRDS</sequence>
<feature type="compositionally biased region" description="Basic and acidic residues" evidence="1">
    <location>
        <begin position="75"/>
        <end position="87"/>
    </location>
</feature>
<dbReference type="RefSeq" id="XP_030993594.1">
    <property type="nucleotide sequence ID" value="XM_031142118.1"/>
</dbReference>
<feature type="region of interest" description="Disordered" evidence="1">
    <location>
        <begin position="178"/>
        <end position="249"/>
    </location>
</feature>
<feature type="compositionally biased region" description="Basic and acidic residues" evidence="1">
    <location>
        <begin position="297"/>
        <end position="311"/>
    </location>
</feature>
<evidence type="ECO:0000256" key="3">
    <source>
        <dbReference type="SAM" id="SignalP"/>
    </source>
</evidence>
<keyword evidence="2" id="KW-1133">Transmembrane helix</keyword>
<proteinExistence type="predicted"/>
<feature type="compositionally biased region" description="Low complexity" evidence="1">
    <location>
        <begin position="235"/>
        <end position="244"/>
    </location>
</feature>
<keyword evidence="5" id="KW-1185">Reference proteome</keyword>
<reference evidence="4 5" key="1">
    <citation type="submission" date="2019-06" db="EMBL/GenBank/DDBJ databases">
        <title>Draft genome sequence of the filamentous fungus Phialemoniopsis curvata isolated from diesel fuel.</title>
        <authorList>
            <person name="Varaljay V.A."/>
            <person name="Lyon W.J."/>
            <person name="Crouch A.L."/>
            <person name="Drake C.E."/>
            <person name="Hollomon J.M."/>
            <person name="Nadeau L.J."/>
            <person name="Nunn H.S."/>
            <person name="Stevenson B.S."/>
            <person name="Bojanowski C.L."/>
            <person name="Crookes-Goodson W.J."/>
        </authorList>
    </citation>
    <scope>NUCLEOTIDE SEQUENCE [LARGE SCALE GENOMIC DNA]</scope>
    <source>
        <strain evidence="4 5">D216</strain>
    </source>
</reference>
<feature type="region of interest" description="Disordered" evidence="1">
    <location>
        <begin position="293"/>
        <end position="335"/>
    </location>
</feature>
<feature type="transmembrane region" description="Helical" evidence="2">
    <location>
        <begin position="265"/>
        <end position="288"/>
    </location>
</feature>
<keyword evidence="2" id="KW-0472">Membrane</keyword>
<dbReference type="EMBL" id="SKBQ01000045">
    <property type="protein sequence ID" value="TPX11883.1"/>
    <property type="molecule type" value="Genomic_DNA"/>
</dbReference>
<dbReference type="AlphaFoldDB" id="A0A507AVY5"/>
<feature type="compositionally biased region" description="Polar residues" evidence="1">
    <location>
        <begin position="433"/>
        <end position="444"/>
    </location>
</feature>
<comment type="caution">
    <text evidence="4">The sequence shown here is derived from an EMBL/GenBank/DDBJ whole genome shotgun (WGS) entry which is preliminary data.</text>
</comment>
<dbReference type="GeneID" id="41974828"/>
<feature type="region of interest" description="Disordered" evidence="1">
    <location>
        <begin position="472"/>
        <end position="517"/>
    </location>
</feature>
<keyword evidence="3" id="KW-0732">Signal</keyword>
<gene>
    <name evidence="4" type="ORF">E0L32_007381</name>
</gene>
<dbReference type="OrthoDB" id="5241722at2759"/>
<evidence type="ECO:0000313" key="4">
    <source>
        <dbReference type="EMBL" id="TPX11883.1"/>
    </source>
</evidence>
<evidence type="ECO:0000313" key="5">
    <source>
        <dbReference type="Proteomes" id="UP000319257"/>
    </source>
</evidence>
<evidence type="ECO:0008006" key="6">
    <source>
        <dbReference type="Google" id="ProtNLM"/>
    </source>
</evidence>
<evidence type="ECO:0000256" key="2">
    <source>
        <dbReference type="SAM" id="Phobius"/>
    </source>
</evidence>
<feature type="region of interest" description="Disordered" evidence="1">
    <location>
        <begin position="376"/>
        <end position="448"/>
    </location>
</feature>
<dbReference type="Proteomes" id="UP000319257">
    <property type="component" value="Unassembled WGS sequence"/>
</dbReference>
<evidence type="ECO:0000256" key="1">
    <source>
        <dbReference type="SAM" id="MobiDB-lite"/>
    </source>
</evidence>
<protein>
    <recommendedName>
        <fullName evidence="6">Transmembrane protein</fullName>
    </recommendedName>
</protein>
<feature type="compositionally biased region" description="Low complexity" evidence="1">
    <location>
        <begin position="412"/>
        <end position="427"/>
    </location>
</feature>
<name>A0A507AVY5_9PEZI</name>
<organism evidence="4 5">
    <name type="scientific">Thyridium curvatum</name>
    <dbReference type="NCBI Taxonomy" id="1093900"/>
    <lineage>
        <taxon>Eukaryota</taxon>
        <taxon>Fungi</taxon>
        <taxon>Dikarya</taxon>
        <taxon>Ascomycota</taxon>
        <taxon>Pezizomycotina</taxon>
        <taxon>Sordariomycetes</taxon>
        <taxon>Sordariomycetidae</taxon>
        <taxon>Thyridiales</taxon>
        <taxon>Thyridiaceae</taxon>
        <taxon>Thyridium</taxon>
    </lineage>
</organism>
<feature type="signal peptide" evidence="3">
    <location>
        <begin position="1"/>
        <end position="24"/>
    </location>
</feature>
<feature type="compositionally biased region" description="Gly residues" evidence="1">
    <location>
        <begin position="489"/>
        <end position="501"/>
    </location>
</feature>